<name>A0A0D6LIV1_9BILA</name>
<dbReference type="AlphaFoldDB" id="A0A0D6LIV1"/>
<dbReference type="Proteomes" id="UP000054495">
    <property type="component" value="Unassembled WGS sequence"/>
</dbReference>
<proteinExistence type="predicted"/>
<keyword evidence="2" id="KW-1185">Reference proteome</keyword>
<gene>
    <name evidence="1" type="ORF">ANCCEY_08956</name>
</gene>
<sequence length="104" mass="12006">MELAWERNGEYGASGDLAVQHVEVDNACVFAGAMVETETAQDLRGKLSRAIRVPALWIVKRCVMDEYYFHVTWLEASHLDKVWKIKRLVLKLMAKRPIVIHVRQ</sequence>
<dbReference type="EMBL" id="KE125078">
    <property type="protein sequence ID" value="EPB71939.1"/>
    <property type="molecule type" value="Genomic_DNA"/>
</dbReference>
<reference evidence="1 2" key="1">
    <citation type="submission" date="2013-05" db="EMBL/GenBank/DDBJ databases">
        <title>Draft genome of the parasitic nematode Anyclostoma ceylanicum.</title>
        <authorList>
            <person name="Mitreva M."/>
        </authorList>
    </citation>
    <scope>NUCLEOTIDE SEQUENCE [LARGE SCALE GENOMIC DNA]</scope>
</reference>
<evidence type="ECO:0000313" key="2">
    <source>
        <dbReference type="Proteomes" id="UP000054495"/>
    </source>
</evidence>
<organism evidence="1 2">
    <name type="scientific">Ancylostoma ceylanicum</name>
    <dbReference type="NCBI Taxonomy" id="53326"/>
    <lineage>
        <taxon>Eukaryota</taxon>
        <taxon>Metazoa</taxon>
        <taxon>Ecdysozoa</taxon>
        <taxon>Nematoda</taxon>
        <taxon>Chromadorea</taxon>
        <taxon>Rhabditida</taxon>
        <taxon>Rhabditina</taxon>
        <taxon>Rhabditomorpha</taxon>
        <taxon>Strongyloidea</taxon>
        <taxon>Ancylostomatidae</taxon>
        <taxon>Ancylostomatinae</taxon>
        <taxon>Ancylostoma</taxon>
    </lineage>
</organism>
<evidence type="ECO:0000313" key="1">
    <source>
        <dbReference type="EMBL" id="EPB71939.1"/>
    </source>
</evidence>
<accession>A0A0D6LIV1</accession>
<protein>
    <submittedName>
        <fullName evidence="1">Uncharacterized protein</fullName>
    </submittedName>
</protein>